<evidence type="ECO:0000313" key="3">
    <source>
        <dbReference type="Proteomes" id="UP001331515"/>
    </source>
</evidence>
<keyword evidence="3" id="KW-1185">Reference proteome</keyword>
<feature type="region of interest" description="Disordered" evidence="1">
    <location>
        <begin position="1"/>
        <end position="118"/>
    </location>
</feature>
<evidence type="ECO:0000256" key="1">
    <source>
        <dbReference type="SAM" id="MobiDB-lite"/>
    </source>
</evidence>
<feature type="compositionally biased region" description="Polar residues" evidence="1">
    <location>
        <begin position="25"/>
        <end position="51"/>
    </location>
</feature>
<dbReference type="Proteomes" id="UP001331515">
    <property type="component" value="Unassembled WGS sequence"/>
</dbReference>
<dbReference type="AlphaFoldDB" id="A0AAN8CGK4"/>
<comment type="caution">
    <text evidence="2">The sequence shown here is derived from an EMBL/GenBank/DDBJ whole genome shotgun (WGS) entry which is preliminary data.</text>
</comment>
<reference evidence="2 3" key="1">
    <citation type="journal article" date="2023" name="Mol. Biol. Evol.">
        <title>Genomics of Secondarily Temperate Adaptation in the Only Non-Antarctic Icefish.</title>
        <authorList>
            <person name="Rivera-Colon A.G."/>
            <person name="Rayamajhi N."/>
            <person name="Minhas B.F."/>
            <person name="Madrigal G."/>
            <person name="Bilyk K.T."/>
            <person name="Yoon V."/>
            <person name="Hune M."/>
            <person name="Gregory S."/>
            <person name="Cheng C.H.C."/>
            <person name="Catchen J.M."/>
        </authorList>
    </citation>
    <scope>NUCLEOTIDE SEQUENCE [LARGE SCALE GENOMIC DNA]</scope>
    <source>
        <tissue evidence="2">White muscle</tissue>
    </source>
</reference>
<protein>
    <submittedName>
        <fullName evidence="2">Uncharacterized protein</fullName>
    </submittedName>
</protein>
<feature type="compositionally biased region" description="Polar residues" evidence="1">
    <location>
        <begin position="1"/>
        <end position="12"/>
    </location>
</feature>
<gene>
    <name evidence="2" type="ORF">CgunFtcFv8_007212</name>
</gene>
<dbReference type="EMBL" id="JAURVH010001531">
    <property type="protein sequence ID" value="KAK5903430.1"/>
    <property type="molecule type" value="Genomic_DNA"/>
</dbReference>
<feature type="compositionally biased region" description="Polar residues" evidence="1">
    <location>
        <begin position="108"/>
        <end position="118"/>
    </location>
</feature>
<name>A0AAN8CGK4_CHAGU</name>
<accession>A0AAN8CGK4</accession>
<feature type="compositionally biased region" description="Low complexity" evidence="1">
    <location>
        <begin position="58"/>
        <end position="70"/>
    </location>
</feature>
<proteinExistence type="predicted"/>
<evidence type="ECO:0000313" key="2">
    <source>
        <dbReference type="EMBL" id="KAK5903430.1"/>
    </source>
</evidence>
<organism evidence="2 3">
    <name type="scientific">Champsocephalus gunnari</name>
    <name type="common">Mackerel icefish</name>
    <dbReference type="NCBI Taxonomy" id="52237"/>
    <lineage>
        <taxon>Eukaryota</taxon>
        <taxon>Metazoa</taxon>
        <taxon>Chordata</taxon>
        <taxon>Craniata</taxon>
        <taxon>Vertebrata</taxon>
        <taxon>Euteleostomi</taxon>
        <taxon>Actinopterygii</taxon>
        <taxon>Neopterygii</taxon>
        <taxon>Teleostei</taxon>
        <taxon>Neoteleostei</taxon>
        <taxon>Acanthomorphata</taxon>
        <taxon>Eupercaria</taxon>
        <taxon>Perciformes</taxon>
        <taxon>Notothenioidei</taxon>
        <taxon>Channichthyidae</taxon>
        <taxon>Champsocephalus</taxon>
    </lineage>
</organism>
<sequence length="118" mass="12718">MSQGLPSPSHPNTDWVKSERPFPSPTSTPHSGASSPRAQYNESPYSASGSEGLTDFKQQQQSERQVIQRVLQRTQVKPSANGVVDLSGLRESGTLQGPKIRAPRGHQTHPSSSTVPTT</sequence>